<feature type="region of interest" description="Disordered" evidence="1">
    <location>
        <begin position="47"/>
        <end position="84"/>
    </location>
</feature>
<proteinExistence type="predicted"/>
<name>A0A9Q1GDT7_SYNKA</name>
<dbReference type="Proteomes" id="UP001152622">
    <property type="component" value="Chromosome 1"/>
</dbReference>
<reference evidence="2" key="1">
    <citation type="journal article" date="2023" name="Science">
        <title>Genome structures resolve the early diversification of teleost fishes.</title>
        <authorList>
            <person name="Parey E."/>
            <person name="Louis A."/>
            <person name="Montfort J."/>
            <person name="Bouchez O."/>
            <person name="Roques C."/>
            <person name="Iampietro C."/>
            <person name="Lluch J."/>
            <person name="Castinel A."/>
            <person name="Donnadieu C."/>
            <person name="Desvignes T."/>
            <person name="Floi Bucao C."/>
            <person name="Jouanno E."/>
            <person name="Wen M."/>
            <person name="Mejri S."/>
            <person name="Dirks R."/>
            <person name="Jansen H."/>
            <person name="Henkel C."/>
            <person name="Chen W.J."/>
            <person name="Zahm M."/>
            <person name="Cabau C."/>
            <person name="Klopp C."/>
            <person name="Thompson A.W."/>
            <person name="Robinson-Rechavi M."/>
            <person name="Braasch I."/>
            <person name="Lecointre G."/>
            <person name="Bobe J."/>
            <person name="Postlethwait J.H."/>
            <person name="Berthelot C."/>
            <person name="Roest Crollius H."/>
            <person name="Guiguen Y."/>
        </authorList>
    </citation>
    <scope>NUCLEOTIDE SEQUENCE</scope>
    <source>
        <strain evidence="2">WJC10195</strain>
    </source>
</reference>
<dbReference type="AlphaFoldDB" id="A0A9Q1GDT7"/>
<evidence type="ECO:0000256" key="1">
    <source>
        <dbReference type="SAM" id="MobiDB-lite"/>
    </source>
</evidence>
<sequence length="152" mass="17240">MDKDLRLRENDILSAHVLYLMEFTEDLCECGPDLGFSGRAGGLTNPGIGQAGHECALPQSKRRPITTRRPGPPSGHSPGKRGALFSWRRCSSSNPSSLSNFPEWEEGLKVTLRPRDLDLCPNTFRCHDSNKIVLLHKIMKEHHNFYYYYNPL</sequence>
<evidence type="ECO:0000313" key="3">
    <source>
        <dbReference type="Proteomes" id="UP001152622"/>
    </source>
</evidence>
<accession>A0A9Q1GDT7</accession>
<keyword evidence="3" id="KW-1185">Reference proteome</keyword>
<organism evidence="2 3">
    <name type="scientific">Synaphobranchus kaupii</name>
    <name type="common">Kaup's arrowtooth eel</name>
    <dbReference type="NCBI Taxonomy" id="118154"/>
    <lineage>
        <taxon>Eukaryota</taxon>
        <taxon>Metazoa</taxon>
        <taxon>Chordata</taxon>
        <taxon>Craniata</taxon>
        <taxon>Vertebrata</taxon>
        <taxon>Euteleostomi</taxon>
        <taxon>Actinopterygii</taxon>
        <taxon>Neopterygii</taxon>
        <taxon>Teleostei</taxon>
        <taxon>Anguilliformes</taxon>
        <taxon>Synaphobranchidae</taxon>
        <taxon>Synaphobranchus</taxon>
    </lineage>
</organism>
<gene>
    <name evidence="2" type="ORF">SKAU_G00024320</name>
</gene>
<comment type="caution">
    <text evidence="2">The sequence shown here is derived from an EMBL/GenBank/DDBJ whole genome shotgun (WGS) entry which is preliminary data.</text>
</comment>
<evidence type="ECO:0000313" key="2">
    <source>
        <dbReference type="EMBL" id="KAJ8381654.1"/>
    </source>
</evidence>
<protein>
    <submittedName>
        <fullName evidence="2">Uncharacterized protein</fullName>
    </submittedName>
</protein>
<dbReference type="EMBL" id="JAINUF010000001">
    <property type="protein sequence ID" value="KAJ8381654.1"/>
    <property type="molecule type" value="Genomic_DNA"/>
</dbReference>